<proteinExistence type="predicted"/>
<dbReference type="InterPro" id="IPR040198">
    <property type="entry name" value="Fido_containing"/>
</dbReference>
<dbReference type="EMBL" id="DWWS01000062">
    <property type="protein sequence ID" value="HJC25346.1"/>
    <property type="molecule type" value="Genomic_DNA"/>
</dbReference>
<dbReference type="SUPFAM" id="SSF140931">
    <property type="entry name" value="Fic-like"/>
    <property type="match status" value="1"/>
</dbReference>
<evidence type="ECO:0000313" key="4">
    <source>
        <dbReference type="EMBL" id="HJC25346.1"/>
    </source>
</evidence>
<comment type="caution">
    <text evidence="4">The sequence shown here is derived from an EMBL/GenBank/DDBJ whole genome shotgun (WGS) entry which is preliminary data.</text>
</comment>
<dbReference type="AlphaFoldDB" id="A0A9D2NH15"/>
<dbReference type="Pfam" id="PF02661">
    <property type="entry name" value="Fic"/>
    <property type="match status" value="1"/>
</dbReference>
<protein>
    <submittedName>
        <fullName evidence="4">Fic family protein</fullName>
    </submittedName>
</protein>
<dbReference type="InterPro" id="IPR036388">
    <property type="entry name" value="WH-like_DNA-bd_sf"/>
</dbReference>
<dbReference type="InterPro" id="IPR036597">
    <property type="entry name" value="Fido-like_dom_sf"/>
</dbReference>
<name>A0A9D2NH15_9FIRM</name>
<sequence>MRVFDYSFLNNGLLPASLVNLTSGIASLKTMAGVRRNEYEKIFTELESIAKVQSVKSSNAIEGIVTSDERINAIVNQNSAPLNHNEAEIAGYRDALNAIHMGYEYMDFRQSDILRLHEMMMSIAGYEYGGQYKTDDNVILEVDSQGRQRVRFRPSPAAETPQAMEQLELAYMAARSDANINQLLLIPCVILDFLCIHPFRDGNGRMSRLLSLLLLYKNGYDAGKYVSFEEQINNYKACYYEALRQSSEGWEKNENSYFPFIENFLSTLYLCYKELDKRFAVVHGKKITKKARVEATVLNSLTPISKAEICRVLPDVSPTTVEAVLGAMVKSGSIRRVGQGRSSKYIRFS</sequence>
<keyword evidence="2" id="KW-0067">ATP-binding</keyword>
<evidence type="ECO:0000259" key="3">
    <source>
        <dbReference type="PROSITE" id="PS51459"/>
    </source>
</evidence>
<dbReference type="PANTHER" id="PTHR13504:SF38">
    <property type="entry name" value="FIDO DOMAIN-CONTAINING PROTEIN"/>
    <property type="match status" value="1"/>
</dbReference>
<dbReference type="PANTHER" id="PTHR13504">
    <property type="entry name" value="FIDO DOMAIN-CONTAINING PROTEIN DDB_G0283145"/>
    <property type="match status" value="1"/>
</dbReference>
<evidence type="ECO:0000256" key="2">
    <source>
        <dbReference type="PIRSR" id="PIRSR640198-2"/>
    </source>
</evidence>
<evidence type="ECO:0000256" key="1">
    <source>
        <dbReference type="PIRSR" id="PIRSR640198-1"/>
    </source>
</evidence>
<reference evidence="4" key="2">
    <citation type="submission" date="2021-04" db="EMBL/GenBank/DDBJ databases">
        <authorList>
            <person name="Gilroy R."/>
        </authorList>
    </citation>
    <scope>NUCLEOTIDE SEQUENCE</scope>
    <source>
        <strain evidence="4">USAMLcec2-132</strain>
    </source>
</reference>
<dbReference type="Gene3D" id="1.10.3290.10">
    <property type="entry name" value="Fido-like domain"/>
    <property type="match status" value="1"/>
</dbReference>
<keyword evidence="2" id="KW-0547">Nucleotide-binding</keyword>
<feature type="binding site" evidence="2">
    <location>
        <begin position="201"/>
        <end position="208"/>
    </location>
    <ligand>
        <name>ATP</name>
        <dbReference type="ChEBI" id="CHEBI:30616"/>
    </ligand>
</feature>
<organism evidence="4 5">
    <name type="scientific">Candidatus Eisenbergiella merdavium</name>
    <dbReference type="NCBI Taxonomy" id="2838551"/>
    <lineage>
        <taxon>Bacteria</taxon>
        <taxon>Bacillati</taxon>
        <taxon>Bacillota</taxon>
        <taxon>Clostridia</taxon>
        <taxon>Lachnospirales</taxon>
        <taxon>Lachnospiraceae</taxon>
        <taxon>Eisenbergiella</taxon>
    </lineage>
</organism>
<dbReference type="Gene3D" id="1.10.10.10">
    <property type="entry name" value="Winged helix-like DNA-binding domain superfamily/Winged helix DNA-binding domain"/>
    <property type="match status" value="1"/>
</dbReference>
<reference evidence="4" key="1">
    <citation type="journal article" date="2021" name="PeerJ">
        <title>Extensive microbial diversity within the chicken gut microbiome revealed by metagenomics and culture.</title>
        <authorList>
            <person name="Gilroy R."/>
            <person name="Ravi A."/>
            <person name="Getino M."/>
            <person name="Pursley I."/>
            <person name="Horton D.L."/>
            <person name="Alikhan N.F."/>
            <person name="Baker D."/>
            <person name="Gharbi K."/>
            <person name="Hall N."/>
            <person name="Watson M."/>
            <person name="Adriaenssens E.M."/>
            <person name="Foster-Nyarko E."/>
            <person name="Jarju S."/>
            <person name="Secka A."/>
            <person name="Antonio M."/>
            <person name="Oren A."/>
            <person name="Chaudhuri R.R."/>
            <person name="La Ragione R."/>
            <person name="Hildebrand F."/>
            <person name="Pallen M.J."/>
        </authorList>
    </citation>
    <scope>NUCLEOTIDE SEQUENCE</scope>
    <source>
        <strain evidence="4">USAMLcec2-132</strain>
    </source>
</reference>
<feature type="binding site" evidence="2">
    <location>
        <begin position="239"/>
        <end position="240"/>
    </location>
    <ligand>
        <name>ATP</name>
        <dbReference type="ChEBI" id="CHEBI:30616"/>
    </ligand>
</feature>
<dbReference type="InterPro" id="IPR003812">
    <property type="entry name" value="Fido"/>
</dbReference>
<feature type="active site" evidence="1">
    <location>
        <position position="197"/>
    </location>
</feature>
<gene>
    <name evidence="4" type="ORF">H9761_16860</name>
</gene>
<evidence type="ECO:0000313" key="5">
    <source>
        <dbReference type="Proteomes" id="UP000823891"/>
    </source>
</evidence>
<dbReference type="PROSITE" id="PS51459">
    <property type="entry name" value="FIDO"/>
    <property type="match status" value="1"/>
</dbReference>
<dbReference type="GO" id="GO:0005524">
    <property type="term" value="F:ATP binding"/>
    <property type="evidence" value="ECO:0007669"/>
    <property type="project" value="UniProtKB-KW"/>
</dbReference>
<accession>A0A9D2NH15</accession>
<dbReference type="Proteomes" id="UP000823891">
    <property type="component" value="Unassembled WGS sequence"/>
</dbReference>
<feature type="domain" description="Fido" evidence="3">
    <location>
        <begin position="108"/>
        <end position="263"/>
    </location>
</feature>